<evidence type="ECO:0000313" key="8">
    <source>
        <dbReference type="EMBL" id="GIM89421.1"/>
    </source>
</evidence>
<evidence type="ECO:0000256" key="5">
    <source>
        <dbReference type="SAM" id="Phobius"/>
    </source>
</evidence>
<feature type="domain" description="CNNM transmembrane" evidence="7">
    <location>
        <begin position="1"/>
        <end position="198"/>
    </location>
</feature>
<dbReference type="Pfam" id="PF01595">
    <property type="entry name" value="CNNM"/>
    <property type="match status" value="1"/>
</dbReference>
<organism evidence="8 9">
    <name type="scientific">Paractinoplanes toevensis</name>
    <dbReference type="NCBI Taxonomy" id="571911"/>
    <lineage>
        <taxon>Bacteria</taxon>
        <taxon>Bacillati</taxon>
        <taxon>Actinomycetota</taxon>
        <taxon>Actinomycetes</taxon>
        <taxon>Micromonosporales</taxon>
        <taxon>Micromonosporaceae</taxon>
        <taxon>Paractinoplanes</taxon>
    </lineage>
</organism>
<dbReference type="Pfam" id="PF00571">
    <property type="entry name" value="CBS"/>
    <property type="match status" value="1"/>
</dbReference>
<feature type="domain" description="CBS" evidence="6">
    <location>
        <begin position="280"/>
        <end position="336"/>
    </location>
</feature>
<comment type="caution">
    <text evidence="8">The sequence shown here is derived from an EMBL/GenBank/DDBJ whole genome shotgun (WGS) entry which is preliminary data.</text>
</comment>
<dbReference type="PROSITE" id="PS51846">
    <property type="entry name" value="CNNM"/>
    <property type="match status" value="1"/>
</dbReference>
<reference evidence="8 9" key="1">
    <citation type="submission" date="2021-03" db="EMBL/GenBank/DDBJ databases">
        <title>Whole genome shotgun sequence of Actinoplanes toevensis NBRC 105298.</title>
        <authorList>
            <person name="Komaki H."/>
            <person name="Tamura T."/>
        </authorList>
    </citation>
    <scope>NUCLEOTIDE SEQUENCE [LARGE SCALE GENOMIC DNA]</scope>
    <source>
        <strain evidence="8 9">NBRC 105298</strain>
    </source>
</reference>
<dbReference type="GO" id="GO:0005886">
    <property type="term" value="C:plasma membrane"/>
    <property type="evidence" value="ECO:0007669"/>
    <property type="project" value="UniProtKB-SubCell"/>
</dbReference>
<dbReference type="InterPro" id="IPR051676">
    <property type="entry name" value="UPF0053_domain"/>
</dbReference>
<dbReference type="InterPro" id="IPR046342">
    <property type="entry name" value="CBS_dom_sf"/>
</dbReference>
<name>A0A919W7K6_9ACTN</name>
<dbReference type="InterPro" id="IPR000644">
    <property type="entry name" value="CBS_dom"/>
</dbReference>
<dbReference type="PANTHER" id="PTHR43099:SF5">
    <property type="entry name" value="HLYC_CORC FAMILY TRANSPORTER"/>
    <property type="match status" value="1"/>
</dbReference>
<evidence type="ECO:0000313" key="9">
    <source>
        <dbReference type="Proteomes" id="UP000677082"/>
    </source>
</evidence>
<evidence type="ECO:0000256" key="2">
    <source>
        <dbReference type="ARBA" id="ARBA00022475"/>
    </source>
</evidence>
<keyword evidence="9" id="KW-1185">Reference proteome</keyword>
<evidence type="ECO:0000256" key="4">
    <source>
        <dbReference type="PROSITE-ProRule" id="PRU01193"/>
    </source>
</evidence>
<dbReference type="PANTHER" id="PTHR43099">
    <property type="entry name" value="UPF0053 PROTEIN YRKA"/>
    <property type="match status" value="1"/>
</dbReference>
<dbReference type="Proteomes" id="UP000677082">
    <property type="component" value="Unassembled WGS sequence"/>
</dbReference>
<dbReference type="InterPro" id="IPR002550">
    <property type="entry name" value="CNNM"/>
</dbReference>
<evidence type="ECO:0000259" key="7">
    <source>
        <dbReference type="PROSITE" id="PS51846"/>
    </source>
</evidence>
<gene>
    <name evidence="8" type="ORF">Ato02nite_012140</name>
</gene>
<dbReference type="SUPFAM" id="SSF54631">
    <property type="entry name" value="CBS-domain pair"/>
    <property type="match status" value="1"/>
</dbReference>
<keyword evidence="4 5" id="KW-1133">Transmembrane helix</keyword>
<dbReference type="AlphaFoldDB" id="A0A919W7K6"/>
<accession>A0A919W7K6</accession>
<comment type="subcellular location">
    <subcellularLocation>
        <location evidence="1">Cell membrane</location>
        <topology evidence="1">Multi-pass membrane protein</topology>
    </subcellularLocation>
</comment>
<dbReference type="EMBL" id="BOQN01000015">
    <property type="protein sequence ID" value="GIM89421.1"/>
    <property type="molecule type" value="Genomic_DNA"/>
</dbReference>
<sequence length="343" mass="35422">MTAVLAVLLLVGNAFFVAAEFALVASKRHRLEQAALTGGRSAAAALAGSRSLPLMLAGAQLGITLCSLGLGALAEPALAHWLSPLLHGLGLPSLASHAIAFVIALSVVTFLHLVVGEMMPKSWAITDPERSAILLAVPFRAFARLVGPLLRVLNALANAVLKPFGVRPQDQIPVSHGPAEMQILLDRSRAEGLIEAEQSDLLSSVLGLGSMTVREIAFPADSLVSVPTSASAADVELASMGSGRSRLAVTAPDGSVAGFVHVREAVRATTAGLDVTAAELIDQPFTLGPEDRVVDAVAAMQAGRAQLAVVRSGGVVVGFVALEDLLEQVLGPFDDETDPVPAR</sequence>
<feature type="transmembrane region" description="Helical" evidence="5">
    <location>
        <begin position="94"/>
        <end position="115"/>
    </location>
</feature>
<protein>
    <submittedName>
        <fullName evidence="8">Membrane protein</fullName>
    </submittedName>
</protein>
<dbReference type="PROSITE" id="PS51371">
    <property type="entry name" value="CBS"/>
    <property type="match status" value="1"/>
</dbReference>
<proteinExistence type="predicted"/>
<evidence type="ECO:0000259" key="6">
    <source>
        <dbReference type="PROSITE" id="PS51371"/>
    </source>
</evidence>
<keyword evidence="4 5" id="KW-0812">Transmembrane</keyword>
<dbReference type="RefSeq" id="WP_213005385.1">
    <property type="nucleotide sequence ID" value="NZ_BOQN01000015.1"/>
</dbReference>
<keyword evidence="2" id="KW-1003">Cell membrane</keyword>
<keyword evidence="3" id="KW-0129">CBS domain</keyword>
<dbReference type="Gene3D" id="3.10.580.10">
    <property type="entry name" value="CBS-domain"/>
    <property type="match status" value="1"/>
</dbReference>
<feature type="transmembrane region" description="Helical" evidence="5">
    <location>
        <begin position="54"/>
        <end position="74"/>
    </location>
</feature>
<keyword evidence="4 5" id="KW-0472">Membrane</keyword>
<feature type="transmembrane region" description="Helical" evidence="5">
    <location>
        <begin position="6"/>
        <end position="25"/>
    </location>
</feature>
<evidence type="ECO:0000256" key="1">
    <source>
        <dbReference type="ARBA" id="ARBA00004651"/>
    </source>
</evidence>
<evidence type="ECO:0000256" key="3">
    <source>
        <dbReference type="PROSITE-ProRule" id="PRU00703"/>
    </source>
</evidence>